<dbReference type="PANTHER" id="PTHR10026">
    <property type="entry name" value="CYCLIN"/>
    <property type="match status" value="1"/>
</dbReference>
<evidence type="ECO:0000313" key="3">
    <source>
        <dbReference type="Proteomes" id="UP000053815"/>
    </source>
</evidence>
<protein>
    <submittedName>
        <fullName evidence="2">Cyclin-L1</fullName>
    </submittedName>
</protein>
<accession>A0A0C9LWB7</accession>
<dbReference type="AlphaFoldDB" id="A0A0C9LWB7"/>
<dbReference type="Proteomes" id="UP000053815">
    <property type="component" value="Unassembled WGS sequence"/>
</dbReference>
<dbReference type="Gene3D" id="1.10.472.10">
    <property type="entry name" value="Cyclin-like"/>
    <property type="match status" value="2"/>
</dbReference>
<dbReference type="OrthoDB" id="10264655at2759"/>
<evidence type="ECO:0000259" key="1">
    <source>
        <dbReference type="Pfam" id="PF00134"/>
    </source>
</evidence>
<dbReference type="CDD" id="cd20532">
    <property type="entry name" value="CYCLIN_CCNL_rpt1"/>
    <property type="match status" value="1"/>
</dbReference>
<dbReference type="InterPro" id="IPR043198">
    <property type="entry name" value="Cyclin/Ssn8"/>
</dbReference>
<dbReference type="EMBL" id="DF836484">
    <property type="protein sequence ID" value="GAN08245.1"/>
    <property type="molecule type" value="Genomic_DNA"/>
</dbReference>
<sequence length="236" mass="26593">MSVALNNPLASLEQLETTVSRRDGISEELEADLRNLGAELIQSAGILLKLPQVAMATAQVLFQRFFYMASLKEFGIVEIGMGALFLASKLEECFVRMTHLITVYDLIIRKMKGQSINVPLDAFSQKAYNLKNMAIAAEMQILRQLGFIVHVQLPYNHMINYLRILGLEDDEDISKRAWNYLNDGLRTTIYVTYEPATIACAAIWLACREQGIKLPTLPGKEWWLLFDVSATAFTAL</sequence>
<dbReference type="STRING" id="91626.A0A0C9LWB7"/>
<dbReference type="GO" id="GO:0006357">
    <property type="term" value="P:regulation of transcription by RNA polymerase II"/>
    <property type="evidence" value="ECO:0007669"/>
    <property type="project" value="InterPro"/>
</dbReference>
<dbReference type="GO" id="GO:0016538">
    <property type="term" value="F:cyclin-dependent protein serine/threonine kinase regulator activity"/>
    <property type="evidence" value="ECO:0007669"/>
    <property type="project" value="InterPro"/>
</dbReference>
<name>A0A0C9LWB7_9FUNG</name>
<dbReference type="SUPFAM" id="SSF47954">
    <property type="entry name" value="Cyclin-like"/>
    <property type="match status" value="2"/>
</dbReference>
<organism evidence="2">
    <name type="scientific">Mucor ambiguus</name>
    <dbReference type="NCBI Taxonomy" id="91626"/>
    <lineage>
        <taxon>Eukaryota</taxon>
        <taxon>Fungi</taxon>
        <taxon>Fungi incertae sedis</taxon>
        <taxon>Mucoromycota</taxon>
        <taxon>Mucoromycotina</taxon>
        <taxon>Mucoromycetes</taxon>
        <taxon>Mucorales</taxon>
        <taxon>Mucorineae</taxon>
        <taxon>Mucoraceae</taxon>
        <taxon>Mucor</taxon>
    </lineage>
</organism>
<dbReference type="PIRSF" id="PIRSF036580">
    <property type="entry name" value="Cyclin_L"/>
    <property type="match status" value="1"/>
</dbReference>
<dbReference type="Pfam" id="PF00134">
    <property type="entry name" value="Cyclin_N"/>
    <property type="match status" value="1"/>
</dbReference>
<evidence type="ECO:0000313" key="2">
    <source>
        <dbReference type="EMBL" id="GAN08245.1"/>
    </source>
</evidence>
<dbReference type="InterPro" id="IPR036915">
    <property type="entry name" value="Cyclin-like_sf"/>
</dbReference>
<proteinExistence type="predicted"/>
<feature type="domain" description="Cyclin N-terminal" evidence="1">
    <location>
        <begin position="23"/>
        <end position="147"/>
    </location>
</feature>
<dbReference type="InterPro" id="IPR006671">
    <property type="entry name" value="Cyclin_N"/>
</dbReference>
<reference evidence="2" key="1">
    <citation type="submission" date="2014-09" db="EMBL/GenBank/DDBJ databases">
        <title>Draft genome sequence of an oleaginous Mucoromycotina fungus Mucor ambiguus NBRC6742.</title>
        <authorList>
            <person name="Takeda I."/>
            <person name="Yamane N."/>
            <person name="Morita T."/>
            <person name="Tamano K."/>
            <person name="Machida M."/>
            <person name="Baker S."/>
            <person name="Koike H."/>
        </authorList>
    </citation>
    <scope>NUCLEOTIDE SEQUENCE</scope>
    <source>
        <strain evidence="2">NBRC 6742</strain>
    </source>
</reference>
<gene>
    <name evidence="2" type="ORF">MAM1_0195c07752</name>
</gene>
<keyword evidence="3" id="KW-1185">Reference proteome</keyword>